<dbReference type="InterPro" id="IPR051410">
    <property type="entry name" value="Ferric/Cupric_Reductase"/>
</dbReference>
<name>A0A6A6J654_WESOR</name>
<dbReference type="EMBL" id="ML986541">
    <property type="protein sequence ID" value="KAF2271448.1"/>
    <property type="molecule type" value="Genomic_DNA"/>
</dbReference>
<dbReference type="SUPFAM" id="SSF52343">
    <property type="entry name" value="Ferredoxin reductase-like, C-terminal NADP-linked domain"/>
    <property type="match status" value="1"/>
</dbReference>
<feature type="compositionally biased region" description="Low complexity" evidence="7">
    <location>
        <begin position="500"/>
        <end position="512"/>
    </location>
</feature>
<reference evidence="11" key="1">
    <citation type="journal article" date="2020" name="Stud. Mycol.">
        <title>101 Dothideomycetes genomes: a test case for predicting lifestyles and emergence of pathogens.</title>
        <authorList>
            <person name="Haridas S."/>
            <person name="Albert R."/>
            <person name="Binder M."/>
            <person name="Bloem J."/>
            <person name="Labutti K."/>
            <person name="Salamov A."/>
            <person name="Andreopoulos B."/>
            <person name="Baker S."/>
            <person name="Barry K."/>
            <person name="Bills G."/>
            <person name="Bluhm B."/>
            <person name="Cannon C."/>
            <person name="Castanera R."/>
            <person name="Culley D."/>
            <person name="Daum C."/>
            <person name="Ezra D."/>
            <person name="Gonzalez J."/>
            <person name="Henrissat B."/>
            <person name="Kuo A."/>
            <person name="Liang C."/>
            <person name="Lipzen A."/>
            <person name="Lutzoni F."/>
            <person name="Magnuson J."/>
            <person name="Mondo S."/>
            <person name="Nolan M."/>
            <person name="Ohm R."/>
            <person name="Pangilinan J."/>
            <person name="Park H.-J."/>
            <person name="Ramirez L."/>
            <person name="Alfaro M."/>
            <person name="Sun H."/>
            <person name="Tritt A."/>
            <person name="Yoshinaga Y."/>
            <person name="Zwiers L.-H."/>
            <person name="Turgeon B."/>
            <person name="Goodwin S."/>
            <person name="Spatafora J."/>
            <person name="Crous P."/>
            <person name="Grigoriev I."/>
        </authorList>
    </citation>
    <scope>NUCLEOTIDE SEQUENCE</scope>
    <source>
        <strain evidence="11">CBS 379.55</strain>
    </source>
</reference>
<dbReference type="GO" id="GO:0006879">
    <property type="term" value="P:intracellular iron ion homeostasis"/>
    <property type="evidence" value="ECO:0007669"/>
    <property type="project" value="TreeGrafter"/>
</dbReference>
<dbReference type="GeneID" id="54549323"/>
<evidence type="ECO:0000256" key="4">
    <source>
        <dbReference type="ARBA" id="ARBA00022989"/>
    </source>
</evidence>
<evidence type="ECO:0000313" key="12">
    <source>
        <dbReference type="Proteomes" id="UP000800097"/>
    </source>
</evidence>
<dbReference type="Gene3D" id="3.40.50.80">
    <property type="entry name" value="Nucleotide-binding domain of ferredoxin-NADP reductase (FNR) module"/>
    <property type="match status" value="1"/>
</dbReference>
<evidence type="ECO:0000256" key="3">
    <source>
        <dbReference type="ARBA" id="ARBA00022692"/>
    </source>
</evidence>
<keyword evidence="5" id="KW-0406">Ion transport</keyword>
<dbReference type="Proteomes" id="UP000800097">
    <property type="component" value="Unassembled WGS sequence"/>
</dbReference>
<evidence type="ECO:0000256" key="8">
    <source>
        <dbReference type="SAM" id="Phobius"/>
    </source>
</evidence>
<feature type="region of interest" description="Disordered" evidence="7">
    <location>
        <begin position="499"/>
        <end position="518"/>
    </location>
</feature>
<keyword evidence="3 8" id="KW-0812">Transmembrane</keyword>
<dbReference type="CDD" id="cd06186">
    <property type="entry name" value="NOX_Duox_like_FAD_NADP"/>
    <property type="match status" value="1"/>
</dbReference>
<dbReference type="AlphaFoldDB" id="A0A6A6J654"/>
<dbReference type="SFLD" id="SFLDG01168">
    <property type="entry name" value="Ferric_reductase_subgroup_(FRE"/>
    <property type="match status" value="1"/>
</dbReference>
<keyword evidence="2" id="KW-0813">Transport</keyword>
<comment type="subcellular location">
    <subcellularLocation>
        <location evidence="1">Membrane</location>
        <topology evidence="1">Multi-pass membrane protein</topology>
    </subcellularLocation>
</comment>
<feature type="transmembrane region" description="Helical" evidence="8">
    <location>
        <begin position="235"/>
        <end position="253"/>
    </location>
</feature>
<dbReference type="GO" id="GO:0000293">
    <property type="term" value="F:ferric-chelate reductase activity"/>
    <property type="evidence" value="ECO:0007669"/>
    <property type="project" value="TreeGrafter"/>
</dbReference>
<dbReference type="GO" id="GO:0015677">
    <property type="term" value="P:copper ion import"/>
    <property type="evidence" value="ECO:0007669"/>
    <property type="project" value="TreeGrafter"/>
</dbReference>
<sequence length="697" mass="78287">MKDSTNLGLLALAFAGRSFALIGYGIQMYKPNCAFACRSSFESAMLICSTDEHAHGAHNHGTGPTPPDCRANDTPWLTTLAYCINSKCADVAPWRLEEYWADECTGDPNVQPKWTYAETLVELAKNGEPTRELDMEEEMPLLNFTARYNEASWEQYRGTLFHFEYAETIHSRYGIILLVVGFGTPIFFSVLGYLPFMTTLLDWLKPRFVYPSIVGTYHVRALPFQLGNAPTMGQTWYILMFVILNVILTAAGYRSYQPNKWFASQWEEIMGYVSARTGVLAFALAPLVILLSGRNNILLWLTNWSHSTYMLLHRWVARIFALQVILHSITELHLYRARGELATEQVAPYWIWGIVATLAVVIMVVASTLYLRRLSYEVFLILHIILAVFVLVGSWYHVEFLFSRKWGYEFWIYAACAVWFADRLMRVLRLLKNGARRAEVRDVSTNIVRIDIKDVRWDASPGKHTYAYFPTLNPLRPWENHPFSIIPTALLTSRDHSLMGASSHSSSAGSQHSQHEDIEKTGVSTTAISGRESKHITTSGISLYVRKSAGLTKALKSDASLLTFLDGPYPNNSTSGVLKTDRLLLIAGGIGITAVLPYLAHHPNVKLHWSVKSEAEGLVTDLGCVLKSMRECEVIVGSRLNVEGLLDKEGAAGWDRIGVVVCGPGGLCDAVRDSVARRGRRKEKDVVWELDVEAFSW</sequence>
<feature type="domain" description="FAD-binding 8" evidence="10">
    <location>
        <begin position="435"/>
        <end position="487"/>
    </location>
</feature>
<evidence type="ECO:0000256" key="1">
    <source>
        <dbReference type="ARBA" id="ARBA00004141"/>
    </source>
</evidence>
<evidence type="ECO:0000259" key="10">
    <source>
        <dbReference type="Pfam" id="PF08022"/>
    </source>
</evidence>
<feature type="transmembrane region" description="Helical" evidence="8">
    <location>
        <begin position="349"/>
        <end position="371"/>
    </location>
</feature>
<dbReference type="PANTHER" id="PTHR32361">
    <property type="entry name" value="FERRIC/CUPRIC REDUCTASE TRANSMEMBRANE COMPONENT"/>
    <property type="match status" value="1"/>
</dbReference>
<dbReference type="PANTHER" id="PTHR32361:SF9">
    <property type="entry name" value="FERRIC REDUCTASE TRANSMEMBRANE COMPONENT 3-RELATED"/>
    <property type="match status" value="1"/>
</dbReference>
<dbReference type="GO" id="GO:0005886">
    <property type="term" value="C:plasma membrane"/>
    <property type="evidence" value="ECO:0007669"/>
    <property type="project" value="TreeGrafter"/>
</dbReference>
<accession>A0A6A6J654</accession>
<feature type="transmembrane region" description="Helical" evidence="8">
    <location>
        <begin position="273"/>
        <end position="291"/>
    </location>
</feature>
<dbReference type="Pfam" id="PF08022">
    <property type="entry name" value="FAD_binding_8"/>
    <property type="match status" value="1"/>
</dbReference>
<feature type="transmembrane region" description="Helical" evidence="8">
    <location>
        <begin position="173"/>
        <end position="196"/>
    </location>
</feature>
<evidence type="ECO:0000256" key="2">
    <source>
        <dbReference type="ARBA" id="ARBA00022448"/>
    </source>
</evidence>
<dbReference type="Pfam" id="PF01794">
    <property type="entry name" value="Ferric_reduct"/>
    <property type="match status" value="1"/>
</dbReference>
<dbReference type="InterPro" id="IPR039261">
    <property type="entry name" value="FNR_nucleotide-bd"/>
</dbReference>
<protein>
    <submittedName>
        <fullName evidence="11">Ferric reductase transmembrane component 4</fullName>
    </submittedName>
</protein>
<dbReference type="RefSeq" id="XP_033648987.1">
    <property type="nucleotide sequence ID" value="XM_033796148.1"/>
</dbReference>
<evidence type="ECO:0000256" key="5">
    <source>
        <dbReference type="ARBA" id="ARBA00023065"/>
    </source>
</evidence>
<gene>
    <name evidence="11" type="ORF">EI97DRAFT_387850</name>
</gene>
<dbReference type="SFLD" id="SFLDS00052">
    <property type="entry name" value="Ferric_Reductase_Domain"/>
    <property type="match status" value="1"/>
</dbReference>
<evidence type="ECO:0000313" key="11">
    <source>
        <dbReference type="EMBL" id="KAF2271448.1"/>
    </source>
</evidence>
<evidence type="ECO:0000256" key="7">
    <source>
        <dbReference type="SAM" id="MobiDB-lite"/>
    </source>
</evidence>
<feature type="domain" description="Ferric oxidoreductase" evidence="9">
    <location>
        <begin position="277"/>
        <end position="393"/>
    </location>
</feature>
<evidence type="ECO:0000256" key="6">
    <source>
        <dbReference type="ARBA" id="ARBA00023136"/>
    </source>
</evidence>
<proteinExistence type="predicted"/>
<dbReference type="GO" id="GO:0006826">
    <property type="term" value="P:iron ion transport"/>
    <property type="evidence" value="ECO:0007669"/>
    <property type="project" value="TreeGrafter"/>
</dbReference>
<keyword evidence="12" id="KW-1185">Reference proteome</keyword>
<dbReference type="OrthoDB" id="167398at2759"/>
<dbReference type="InterPro" id="IPR013112">
    <property type="entry name" value="FAD-bd_8"/>
</dbReference>
<keyword evidence="4 8" id="KW-1133">Transmembrane helix</keyword>
<dbReference type="InterPro" id="IPR013130">
    <property type="entry name" value="Fe3_Rdtase_TM_dom"/>
</dbReference>
<keyword evidence="6 8" id="KW-0472">Membrane</keyword>
<organism evidence="11 12">
    <name type="scientific">Westerdykella ornata</name>
    <dbReference type="NCBI Taxonomy" id="318751"/>
    <lineage>
        <taxon>Eukaryota</taxon>
        <taxon>Fungi</taxon>
        <taxon>Dikarya</taxon>
        <taxon>Ascomycota</taxon>
        <taxon>Pezizomycotina</taxon>
        <taxon>Dothideomycetes</taxon>
        <taxon>Pleosporomycetidae</taxon>
        <taxon>Pleosporales</taxon>
        <taxon>Sporormiaceae</taxon>
        <taxon>Westerdykella</taxon>
    </lineage>
</organism>
<evidence type="ECO:0000259" key="9">
    <source>
        <dbReference type="Pfam" id="PF01794"/>
    </source>
</evidence>
<feature type="transmembrane region" description="Helical" evidence="8">
    <location>
        <begin position="378"/>
        <end position="398"/>
    </location>
</feature>